<reference evidence="1" key="1">
    <citation type="submission" date="2021-04" db="EMBL/GenBank/DDBJ databases">
        <authorList>
            <person name="Tunstrom K."/>
        </authorList>
    </citation>
    <scope>NUCLEOTIDE SEQUENCE</scope>
</reference>
<evidence type="ECO:0000313" key="1">
    <source>
        <dbReference type="EMBL" id="CAG4985629.1"/>
    </source>
</evidence>
<keyword evidence="2" id="KW-1185">Reference proteome</keyword>
<gene>
    <name evidence="1" type="ORF">PAPOLLO_LOCUS11077</name>
</gene>
<proteinExistence type="predicted"/>
<comment type="caution">
    <text evidence="1">The sequence shown here is derived from an EMBL/GenBank/DDBJ whole genome shotgun (WGS) entry which is preliminary data.</text>
</comment>
<protein>
    <submittedName>
        <fullName evidence="1">(apollo) hypothetical protein</fullName>
    </submittedName>
</protein>
<dbReference type="Proteomes" id="UP000691718">
    <property type="component" value="Unassembled WGS sequence"/>
</dbReference>
<organism evidence="1 2">
    <name type="scientific">Parnassius apollo</name>
    <name type="common">Apollo butterfly</name>
    <name type="synonym">Papilio apollo</name>
    <dbReference type="NCBI Taxonomy" id="110799"/>
    <lineage>
        <taxon>Eukaryota</taxon>
        <taxon>Metazoa</taxon>
        <taxon>Ecdysozoa</taxon>
        <taxon>Arthropoda</taxon>
        <taxon>Hexapoda</taxon>
        <taxon>Insecta</taxon>
        <taxon>Pterygota</taxon>
        <taxon>Neoptera</taxon>
        <taxon>Endopterygota</taxon>
        <taxon>Lepidoptera</taxon>
        <taxon>Glossata</taxon>
        <taxon>Ditrysia</taxon>
        <taxon>Papilionoidea</taxon>
        <taxon>Papilionidae</taxon>
        <taxon>Parnassiinae</taxon>
        <taxon>Parnassini</taxon>
        <taxon>Parnassius</taxon>
        <taxon>Parnassius</taxon>
    </lineage>
</organism>
<evidence type="ECO:0000313" key="2">
    <source>
        <dbReference type="Proteomes" id="UP000691718"/>
    </source>
</evidence>
<accession>A0A8S3WWP2</accession>
<dbReference type="EMBL" id="CAJQZP010000795">
    <property type="protein sequence ID" value="CAG4985629.1"/>
    <property type="molecule type" value="Genomic_DNA"/>
</dbReference>
<dbReference type="AlphaFoldDB" id="A0A8S3WWP2"/>
<sequence length="135" mass="15502">MVSDVGDDFNEPDLLRSFNLNSLVDDFQQDSVSINCEGPQFCNEYRNHDDFNHAIEFSEFNNPPTLSDDLLDYSEISLMTGLLQNQEILDIPIDKQFPIAEKVSSVDNVMSKKKVKILKPINRYNEHLSSAIDFR</sequence>
<name>A0A8S3WWP2_PARAO</name>